<proteinExistence type="predicted"/>
<feature type="compositionally biased region" description="Acidic residues" evidence="1">
    <location>
        <begin position="85"/>
        <end position="103"/>
    </location>
</feature>
<dbReference type="InterPro" id="IPR058742">
    <property type="entry name" value="DUF7989"/>
</dbReference>
<evidence type="ECO:0000256" key="1">
    <source>
        <dbReference type="SAM" id="MobiDB-lite"/>
    </source>
</evidence>
<protein>
    <submittedName>
        <fullName evidence="2">Uncharacterized protein</fullName>
    </submittedName>
</protein>
<reference evidence="2 3" key="1">
    <citation type="submission" date="2016-10" db="EMBL/GenBank/DDBJ databases">
        <authorList>
            <person name="de Groot N.N."/>
        </authorList>
    </citation>
    <scope>NUCLEOTIDE SEQUENCE [LARGE SCALE GENOMIC DNA]</scope>
    <source>
        <strain evidence="2 3">CGMCC 1.5337</strain>
    </source>
</reference>
<dbReference type="OrthoDB" id="306312at2157"/>
<dbReference type="EMBL" id="FOJA01000001">
    <property type="protein sequence ID" value="SEV92585.1"/>
    <property type="molecule type" value="Genomic_DNA"/>
</dbReference>
<sequence length="103" mass="10851">MTERTMRSVSQRNPADPDHAVGTVFRRGPAVVADGGERGAAATQRPDGGDEDADGDPKMKDVDQTPPDEDASANRVWERGGEPPAGDDETAADGDEDDSVDDE</sequence>
<feature type="region of interest" description="Disordered" evidence="1">
    <location>
        <begin position="1"/>
        <end position="103"/>
    </location>
</feature>
<dbReference type="Pfam" id="PF25951">
    <property type="entry name" value="DUF7989"/>
    <property type="match status" value="1"/>
</dbReference>
<name>A0A1I0MUW6_9EURY</name>
<dbReference type="STRING" id="355548.SAMN04487945_0395"/>
<keyword evidence="3" id="KW-1185">Reference proteome</keyword>
<dbReference type="AlphaFoldDB" id="A0A1I0MUW6"/>
<dbReference type="RefSeq" id="WP_177170755.1">
    <property type="nucleotide sequence ID" value="NZ_FOJA01000001.1"/>
</dbReference>
<organism evidence="2 3">
    <name type="scientific">Halobacterium jilantaiense</name>
    <dbReference type="NCBI Taxonomy" id="355548"/>
    <lineage>
        <taxon>Archaea</taxon>
        <taxon>Methanobacteriati</taxon>
        <taxon>Methanobacteriota</taxon>
        <taxon>Stenosarchaea group</taxon>
        <taxon>Halobacteria</taxon>
        <taxon>Halobacteriales</taxon>
        <taxon>Halobacteriaceae</taxon>
        <taxon>Halobacterium</taxon>
    </lineage>
</organism>
<gene>
    <name evidence="2" type="ORF">SAMN04487945_0395</name>
</gene>
<dbReference type="Proteomes" id="UP000198518">
    <property type="component" value="Unassembled WGS sequence"/>
</dbReference>
<evidence type="ECO:0000313" key="3">
    <source>
        <dbReference type="Proteomes" id="UP000198518"/>
    </source>
</evidence>
<accession>A0A1I0MUW6</accession>
<evidence type="ECO:0000313" key="2">
    <source>
        <dbReference type="EMBL" id="SEV92585.1"/>
    </source>
</evidence>